<keyword evidence="3" id="KW-1185">Reference proteome</keyword>
<sequence length="176" mass="20017">MARQFASKYALCGRSNSGQGVPANHGVPCQRENQLWTNQTLPRGHSNNNPVKASATNEDMPRHQRPHRLNFSTFQSSSICLEIHARIDSQYFGRLLRDFSSHVDATWRDLTCPARFGDVVQPITLRHVALSQQHTTELVDFHRIERRQISDDSGRRPITARHVSSALKYSQSRADT</sequence>
<evidence type="ECO:0000313" key="2">
    <source>
        <dbReference type="EMBL" id="KAK9128178.1"/>
    </source>
</evidence>
<feature type="region of interest" description="Disordered" evidence="1">
    <location>
        <begin position="37"/>
        <end position="64"/>
    </location>
</feature>
<dbReference type="AlphaFoldDB" id="A0AAP0J8B4"/>
<accession>A0AAP0J8B4</accession>
<gene>
    <name evidence="2" type="ORF">Syun_016975</name>
</gene>
<dbReference type="EMBL" id="JBBNAF010000007">
    <property type="protein sequence ID" value="KAK9128178.1"/>
    <property type="molecule type" value="Genomic_DNA"/>
</dbReference>
<dbReference type="Proteomes" id="UP001420932">
    <property type="component" value="Unassembled WGS sequence"/>
</dbReference>
<proteinExistence type="predicted"/>
<comment type="caution">
    <text evidence="2">The sequence shown here is derived from an EMBL/GenBank/DDBJ whole genome shotgun (WGS) entry which is preliminary data.</text>
</comment>
<evidence type="ECO:0000313" key="3">
    <source>
        <dbReference type="Proteomes" id="UP001420932"/>
    </source>
</evidence>
<reference evidence="2 3" key="1">
    <citation type="submission" date="2024-01" db="EMBL/GenBank/DDBJ databases">
        <title>Genome assemblies of Stephania.</title>
        <authorList>
            <person name="Yang L."/>
        </authorList>
    </citation>
    <scope>NUCLEOTIDE SEQUENCE [LARGE SCALE GENOMIC DNA]</scope>
    <source>
        <strain evidence="2">YNDBR</strain>
        <tissue evidence="2">Leaf</tissue>
    </source>
</reference>
<evidence type="ECO:0000256" key="1">
    <source>
        <dbReference type="SAM" id="MobiDB-lite"/>
    </source>
</evidence>
<protein>
    <submittedName>
        <fullName evidence="2">Uncharacterized protein</fullName>
    </submittedName>
</protein>
<feature type="compositionally biased region" description="Polar residues" evidence="1">
    <location>
        <begin position="37"/>
        <end position="57"/>
    </location>
</feature>
<name>A0AAP0J8B4_9MAGN</name>
<organism evidence="2 3">
    <name type="scientific">Stephania yunnanensis</name>
    <dbReference type="NCBI Taxonomy" id="152371"/>
    <lineage>
        <taxon>Eukaryota</taxon>
        <taxon>Viridiplantae</taxon>
        <taxon>Streptophyta</taxon>
        <taxon>Embryophyta</taxon>
        <taxon>Tracheophyta</taxon>
        <taxon>Spermatophyta</taxon>
        <taxon>Magnoliopsida</taxon>
        <taxon>Ranunculales</taxon>
        <taxon>Menispermaceae</taxon>
        <taxon>Menispermoideae</taxon>
        <taxon>Cissampelideae</taxon>
        <taxon>Stephania</taxon>
    </lineage>
</organism>